<proteinExistence type="predicted"/>
<comment type="subcellular location">
    <subcellularLocation>
        <location evidence="1">Cell envelope</location>
    </subcellularLocation>
</comment>
<dbReference type="PROSITE" id="PS51352">
    <property type="entry name" value="THIOREDOXIN_2"/>
    <property type="match status" value="1"/>
</dbReference>
<organism evidence="6 7">
    <name type="scientific">Chitinophaga defluvii</name>
    <dbReference type="NCBI Taxonomy" id="3163343"/>
    <lineage>
        <taxon>Bacteria</taxon>
        <taxon>Pseudomonadati</taxon>
        <taxon>Bacteroidota</taxon>
        <taxon>Chitinophagia</taxon>
        <taxon>Chitinophagales</taxon>
        <taxon>Chitinophagaceae</taxon>
        <taxon>Chitinophaga</taxon>
    </lineage>
</organism>
<dbReference type="InterPro" id="IPR036249">
    <property type="entry name" value="Thioredoxin-like_sf"/>
</dbReference>
<keyword evidence="3" id="KW-1015">Disulfide bond</keyword>
<gene>
    <name evidence="6" type="ORF">ABR189_18610</name>
</gene>
<comment type="caution">
    <text evidence="6">The sequence shown here is derived from an EMBL/GenBank/DDBJ whole genome shotgun (WGS) entry which is preliminary data.</text>
</comment>
<evidence type="ECO:0000256" key="2">
    <source>
        <dbReference type="ARBA" id="ARBA00022748"/>
    </source>
</evidence>
<dbReference type="Gene3D" id="3.40.30.10">
    <property type="entry name" value="Glutaredoxin"/>
    <property type="match status" value="1"/>
</dbReference>
<name>A0ABV2T8Q6_9BACT</name>
<dbReference type="Pfam" id="PF13905">
    <property type="entry name" value="Thioredoxin_8"/>
    <property type="match status" value="1"/>
</dbReference>
<dbReference type="InterPro" id="IPR012336">
    <property type="entry name" value="Thioredoxin-like_fold"/>
</dbReference>
<dbReference type="PANTHER" id="PTHR42852:SF6">
    <property type="entry name" value="THIOL:DISULFIDE INTERCHANGE PROTEIN DSBE"/>
    <property type="match status" value="1"/>
</dbReference>
<evidence type="ECO:0000313" key="7">
    <source>
        <dbReference type="Proteomes" id="UP001549749"/>
    </source>
</evidence>
<sequence length="534" mass="59890">MNLRFMRVFRHVITTISTLTLLVVASNNLHGQNDSHKSPYNTVIVGELPDTFKIVGVVKYDYNQYRGLSMSSRNTSRFEVPVKNGRFTYKFQIDHPIYLLFDCVPANFSAFNGMGSASFDTNGLLIEPGDSIHFDARVSLKAQTGYPSVTFSGRGAEKHWCIQEIIRNTDLYRCPLAIRYYGASPREELALSDSVANMISKTADIFKHKLSPAVFSLIKVHYINSLSEDVSDIFIRSGFDLKKNNVKLLYRRELASREALFHTNDNNLIYGSSYVTNPIVQRALLDYSISKNIDYPLTQFGTHELRTSEGPQNYKAEYYHEIARRMPSGSLKNRVLSDFIVYVINKTGVDAEVRKMVSEYLASTDSKSSFYSGIKGLSMEFESLKGAKAFPFELPDTTGKLHSQKDFIGKVVLLDFMFNGCGGCRAMVPTLTIVEEHFRNNKAVSFISVSIDTEVDGQFGWKTGIGKFSVASSLQLNLRQGDNSAMCKYYNITGYPTLVLIGKDGKVLTTRASDPRYDNGKGLIKMIEEALAAN</sequence>
<dbReference type="RefSeq" id="WP_354661972.1">
    <property type="nucleotide sequence ID" value="NZ_JBEXAC010000002.1"/>
</dbReference>
<protein>
    <submittedName>
        <fullName evidence="6">TlpA disulfide reductase family protein</fullName>
    </submittedName>
</protein>
<dbReference type="EMBL" id="JBEXAC010000002">
    <property type="protein sequence ID" value="MET6999407.1"/>
    <property type="molecule type" value="Genomic_DNA"/>
</dbReference>
<evidence type="ECO:0000259" key="5">
    <source>
        <dbReference type="PROSITE" id="PS51352"/>
    </source>
</evidence>
<feature type="domain" description="Thioredoxin" evidence="5">
    <location>
        <begin position="383"/>
        <end position="532"/>
    </location>
</feature>
<evidence type="ECO:0000256" key="4">
    <source>
        <dbReference type="ARBA" id="ARBA00023284"/>
    </source>
</evidence>
<evidence type="ECO:0000256" key="3">
    <source>
        <dbReference type="ARBA" id="ARBA00023157"/>
    </source>
</evidence>
<reference evidence="6 7" key="1">
    <citation type="submission" date="2024-06" db="EMBL/GenBank/DDBJ databases">
        <title>Chitinophaga defluvii sp. nov., isolated from municipal sewage.</title>
        <authorList>
            <person name="Zhang L."/>
        </authorList>
    </citation>
    <scope>NUCLEOTIDE SEQUENCE [LARGE SCALE GENOMIC DNA]</scope>
    <source>
        <strain evidence="6 7">H8</strain>
    </source>
</reference>
<dbReference type="PANTHER" id="PTHR42852">
    <property type="entry name" value="THIOL:DISULFIDE INTERCHANGE PROTEIN DSBE"/>
    <property type="match status" value="1"/>
</dbReference>
<evidence type="ECO:0000313" key="6">
    <source>
        <dbReference type="EMBL" id="MET6999407.1"/>
    </source>
</evidence>
<evidence type="ECO:0000256" key="1">
    <source>
        <dbReference type="ARBA" id="ARBA00004196"/>
    </source>
</evidence>
<keyword evidence="2" id="KW-0201">Cytochrome c-type biogenesis</keyword>
<keyword evidence="4" id="KW-0676">Redox-active center</keyword>
<dbReference type="CDD" id="cd02966">
    <property type="entry name" value="TlpA_like_family"/>
    <property type="match status" value="1"/>
</dbReference>
<dbReference type="InterPro" id="IPR050553">
    <property type="entry name" value="Thioredoxin_ResA/DsbE_sf"/>
</dbReference>
<accession>A0ABV2T8Q6</accession>
<keyword evidence="7" id="KW-1185">Reference proteome</keyword>
<dbReference type="Proteomes" id="UP001549749">
    <property type="component" value="Unassembled WGS sequence"/>
</dbReference>
<dbReference type="InterPro" id="IPR013766">
    <property type="entry name" value="Thioredoxin_domain"/>
</dbReference>
<dbReference type="SUPFAM" id="SSF52833">
    <property type="entry name" value="Thioredoxin-like"/>
    <property type="match status" value="1"/>
</dbReference>